<organism evidence="12 13">
    <name type="scientific">Castanea mollissima</name>
    <name type="common">Chinese chestnut</name>
    <dbReference type="NCBI Taxonomy" id="60419"/>
    <lineage>
        <taxon>Eukaryota</taxon>
        <taxon>Viridiplantae</taxon>
        <taxon>Streptophyta</taxon>
        <taxon>Embryophyta</taxon>
        <taxon>Tracheophyta</taxon>
        <taxon>Spermatophyta</taxon>
        <taxon>Magnoliopsida</taxon>
        <taxon>eudicotyledons</taxon>
        <taxon>Gunneridae</taxon>
        <taxon>Pentapetalae</taxon>
        <taxon>rosids</taxon>
        <taxon>fabids</taxon>
        <taxon>Fagales</taxon>
        <taxon>Fagaceae</taxon>
        <taxon>Castanea</taxon>
    </lineage>
</organism>
<evidence type="ECO:0000256" key="4">
    <source>
        <dbReference type="ARBA" id="ARBA00022737"/>
    </source>
</evidence>
<dbReference type="OrthoDB" id="4062651at2759"/>
<feature type="domain" description="Protein kinase" evidence="10">
    <location>
        <begin position="414"/>
        <end position="464"/>
    </location>
</feature>
<sequence>MALREMLLQQLLLLLGLIILAATEASQPNSNCEMSCGGVSIPYPFGTKEGCYHDESFLITCNKTERGTSKPFLRRGNIAVLNISLDGELRVLSPVAHACYNGSSTPSNKTSIELSLSKFAVSSTKNNFTAVGCDVVALILGSEGRDYGTGCLSLCRSVDSVENGSCVGIGYCQTPIPTGVTDFLVKLTSLVDHSTILGFNPCNYGFVVEKNMYNFSSSDLKNFTNQSVPVVLDWAVGNETCEDAKRNSTSYACIANNSMCYASNNSGGYRCNCSSGFEGNPYLVDGCKDIDECQNPNPCYNELCHNFDGGFNCSCPKGYEGDGMKNGTSCKLLVSQSKITIIALCISVGFLVLFVGSSWIYWGLKKRKLNKLKEKFFQQNGGLLLQQKLSNRRGSVETSKIYSADEIKKATNNYDESRVLGQGGYGIVYKGILPDNKVVAIKKSKIGNQSQIKQFINEIIVLTQ</sequence>
<dbReference type="Pfam" id="PF13947">
    <property type="entry name" value="GUB_WAK_bind"/>
    <property type="match status" value="1"/>
</dbReference>
<evidence type="ECO:0000259" key="11">
    <source>
        <dbReference type="PROSITE" id="PS50026"/>
    </source>
</evidence>
<dbReference type="InterPro" id="IPR049883">
    <property type="entry name" value="NOTCH1_EGF-like"/>
</dbReference>
<keyword evidence="8" id="KW-0812">Transmembrane</keyword>
<dbReference type="Pfam" id="PF07645">
    <property type="entry name" value="EGF_CA"/>
    <property type="match status" value="1"/>
</dbReference>
<dbReference type="FunFam" id="2.10.25.10:FF:000038">
    <property type="entry name" value="Fibrillin 2"/>
    <property type="match status" value="1"/>
</dbReference>
<gene>
    <name evidence="12" type="ORF">CMV_021358</name>
</gene>
<dbReference type="SUPFAM" id="SSF56112">
    <property type="entry name" value="Protein kinase-like (PK-like)"/>
    <property type="match status" value="1"/>
</dbReference>
<evidence type="ECO:0000256" key="5">
    <source>
        <dbReference type="ARBA" id="ARBA00023157"/>
    </source>
</evidence>
<feature type="transmembrane region" description="Helical" evidence="8">
    <location>
        <begin position="339"/>
        <end position="364"/>
    </location>
</feature>
<keyword evidence="8" id="KW-1133">Transmembrane helix</keyword>
<feature type="signal peptide" evidence="9">
    <location>
        <begin position="1"/>
        <end position="25"/>
    </location>
</feature>
<dbReference type="GO" id="GO:0005509">
    <property type="term" value="F:calcium ion binding"/>
    <property type="evidence" value="ECO:0007669"/>
    <property type="project" value="InterPro"/>
</dbReference>
<proteinExistence type="predicted"/>
<dbReference type="GO" id="GO:0005524">
    <property type="term" value="F:ATP binding"/>
    <property type="evidence" value="ECO:0007669"/>
    <property type="project" value="UniProtKB-UniRule"/>
</dbReference>
<dbReference type="GO" id="GO:0004672">
    <property type="term" value="F:protein kinase activity"/>
    <property type="evidence" value="ECO:0007669"/>
    <property type="project" value="InterPro"/>
</dbReference>
<dbReference type="InterPro" id="IPR018097">
    <property type="entry name" value="EGF_Ca-bd_CS"/>
</dbReference>
<comment type="caution">
    <text evidence="6">Lacks conserved residue(s) required for the propagation of feature annotation.</text>
</comment>
<evidence type="ECO:0000256" key="2">
    <source>
        <dbReference type="ARBA" id="ARBA00022536"/>
    </source>
</evidence>
<name>A0A8J4QFV9_9ROSI</name>
<dbReference type="Proteomes" id="UP000737018">
    <property type="component" value="Unassembled WGS sequence"/>
</dbReference>
<evidence type="ECO:0000313" key="12">
    <source>
        <dbReference type="EMBL" id="KAF3953175.1"/>
    </source>
</evidence>
<dbReference type="Gene3D" id="2.10.25.10">
    <property type="entry name" value="Laminin"/>
    <property type="match status" value="1"/>
</dbReference>
<evidence type="ECO:0000313" key="13">
    <source>
        <dbReference type="Proteomes" id="UP000737018"/>
    </source>
</evidence>
<evidence type="ECO:0000256" key="8">
    <source>
        <dbReference type="SAM" id="Phobius"/>
    </source>
</evidence>
<dbReference type="InterPro" id="IPR001881">
    <property type="entry name" value="EGF-like_Ca-bd_dom"/>
</dbReference>
<dbReference type="SMART" id="SM00179">
    <property type="entry name" value="EGF_CA"/>
    <property type="match status" value="1"/>
</dbReference>
<dbReference type="InterPro" id="IPR000719">
    <property type="entry name" value="Prot_kinase_dom"/>
</dbReference>
<dbReference type="PROSITE" id="PS50026">
    <property type="entry name" value="EGF_3"/>
    <property type="match status" value="1"/>
</dbReference>
<keyword evidence="4" id="KW-0677">Repeat</keyword>
<keyword evidence="3 9" id="KW-0732">Signal</keyword>
<evidence type="ECO:0000256" key="3">
    <source>
        <dbReference type="ARBA" id="ARBA00022729"/>
    </source>
</evidence>
<dbReference type="GO" id="GO:0030247">
    <property type="term" value="F:polysaccharide binding"/>
    <property type="evidence" value="ECO:0007669"/>
    <property type="project" value="InterPro"/>
</dbReference>
<dbReference type="GO" id="GO:0016020">
    <property type="term" value="C:membrane"/>
    <property type="evidence" value="ECO:0007669"/>
    <property type="project" value="UniProtKB-SubCell"/>
</dbReference>
<dbReference type="EMBL" id="JRKL02004193">
    <property type="protein sequence ID" value="KAF3953175.1"/>
    <property type="molecule type" value="Genomic_DNA"/>
</dbReference>
<dbReference type="SUPFAM" id="SSF57196">
    <property type="entry name" value="EGF/Laminin"/>
    <property type="match status" value="1"/>
</dbReference>
<keyword evidence="2 6" id="KW-0245">EGF-like domain</keyword>
<dbReference type="PROSITE" id="PS50011">
    <property type="entry name" value="PROTEIN_KINASE_DOM"/>
    <property type="match status" value="1"/>
</dbReference>
<feature type="non-terminal residue" evidence="12">
    <location>
        <position position="464"/>
    </location>
</feature>
<keyword evidence="7" id="KW-0067">ATP-binding</keyword>
<dbReference type="InterPro" id="IPR025287">
    <property type="entry name" value="WAK_GUB"/>
</dbReference>
<dbReference type="AlphaFoldDB" id="A0A8J4QFV9"/>
<evidence type="ECO:0000256" key="9">
    <source>
        <dbReference type="SAM" id="SignalP"/>
    </source>
</evidence>
<dbReference type="Gene3D" id="3.30.200.20">
    <property type="entry name" value="Phosphorylase Kinase, domain 1"/>
    <property type="match status" value="1"/>
</dbReference>
<dbReference type="PROSITE" id="PS00010">
    <property type="entry name" value="ASX_HYDROXYL"/>
    <property type="match status" value="1"/>
</dbReference>
<evidence type="ECO:0000256" key="7">
    <source>
        <dbReference type="PROSITE-ProRule" id="PRU10141"/>
    </source>
</evidence>
<feature type="binding site" evidence="7">
    <location>
        <position position="443"/>
    </location>
    <ligand>
        <name>ATP</name>
        <dbReference type="ChEBI" id="CHEBI:30616"/>
    </ligand>
</feature>
<feature type="domain" description="EGF-like" evidence="11">
    <location>
        <begin position="289"/>
        <end position="325"/>
    </location>
</feature>
<dbReference type="InterPro" id="IPR000152">
    <property type="entry name" value="EGF-type_Asp/Asn_hydroxyl_site"/>
</dbReference>
<dbReference type="PANTHER" id="PTHR33491">
    <property type="entry name" value="OSJNBA0016N04.9 PROTEIN"/>
    <property type="match status" value="1"/>
</dbReference>
<accession>A0A8J4QFV9</accession>
<evidence type="ECO:0000259" key="10">
    <source>
        <dbReference type="PROSITE" id="PS50011"/>
    </source>
</evidence>
<keyword evidence="7" id="KW-0547">Nucleotide-binding</keyword>
<feature type="chain" id="PRO_5035229270" evidence="9">
    <location>
        <begin position="26"/>
        <end position="464"/>
    </location>
</feature>
<evidence type="ECO:0000256" key="6">
    <source>
        <dbReference type="PROSITE-ProRule" id="PRU00076"/>
    </source>
</evidence>
<dbReference type="CDD" id="cd00054">
    <property type="entry name" value="EGF_CA"/>
    <property type="match status" value="1"/>
</dbReference>
<dbReference type="PROSITE" id="PS00107">
    <property type="entry name" value="PROTEIN_KINASE_ATP"/>
    <property type="match status" value="1"/>
</dbReference>
<dbReference type="PROSITE" id="PS01187">
    <property type="entry name" value="EGF_CA"/>
    <property type="match status" value="1"/>
</dbReference>
<keyword evidence="13" id="KW-1185">Reference proteome</keyword>
<reference evidence="12" key="1">
    <citation type="submission" date="2020-03" db="EMBL/GenBank/DDBJ databases">
        <title>Castanea mollissima Vanexum genome sequencing.</title>
        <authorList>
            <person name="Staton M."/>
        </authorList>
    </citation>
    <scope>NUCLEOTIDE SEQUENCE</scope>
    <source>
        <tissue evidence="12">Leaf</tissue>
    </source>
</reference>
<dbReference type="InterPro" id="IPR000742">
    <property type="entry name" value="EGF"/>
</dbReference>
<comment type="subcellular location">
    <subcellularLocation>
        <location evidence="1">Membrane</location>
        <topology evidence="1">Single-pass membrane protein</topology>
    </subcellularLocation>
</comment>
<dbReference type="InterPro" id="IPR017441">
    <property type="entry name" value="Protein_kinase_ATP_BS"/>
</dbReference>
<comment type="caution">
    <text evidence="12">The sequence shown here is derived from an EMBL/GenBank/DDBJ whole genome shotgun (WGS) entry which is preliminary data.</text>
</comment>
<keyword evidence="8" id="KW-0472">Membrane</keyword>
<dbReference type="InterPro" id="IPR011009">
    <property type="entry name" value="Kinase-like_dom_sf"/>
</dbReference>
<dbReference type="SMART" id="SM00181">
    <property type="entry name" value="EGF"/>
    <property type="match status" value="2"/>
</dbReference>
<protein>
    <submittedName>
        <fullName evidence="12">Uncharacterized protein</fullName>
    </submittedName>
</protein>
<keyword evidence="5" id="KW-1015">Disulfide bond</keyword>
<evidence type="ECO:0000256" key="1">
    <source>
        <dbReference type="ARBA" id="ARBA00004167"/>
    </source>
</evidence>